<dbReference type="InterPro" id="IPR023214">
    <property type="entry name" value="HAD_sf"/>
</dbReference>
<sequence length="268" mass="29308">MSGNGTLGNIKAVLFDMDGLLIDSEGVYTVVVNEILAPYGKEQTWAIKSKLMGTPERKATEILLSSLWPPAEGEPGPFSHDCPFTIDSFLSHRNMNLDDYFSKVKPMPGAEKVVKHLADCGVPICVATGSKRRNFDIKSGANPSLFAPFGTRVVCGDDERIKRGKPNPDIFLLAAREGLQSDVFKTGIRELGEEHDGELAGREGEILVFEDAKPGVQAAKRAGMNVVWVPDPNLKALLQESDEDIGATQTIDSLLDWKPEQWGLPPYK</sequence>
<dbReference type="InParanoid" id="A0A316YG21"/>
<name>A0A316YG21_9BASI</name>
<evidence type="ECO:0000313" key="2">
    <source>
        <dbReference type="Proteomes" id="UP000245768"/>
    </source>
</evidence>
<dbReference type="RefSeq" id="XP_025375688.1">
    <property type="nucleotide sequence ID" value="XM_025519328.1"/>
</dbReference>
<dbReference type="GeneID" id="37041244"/>
<dbReference type="SUPFAM" id="SSF56784">
    <property type="entry name" value="HAD-like"/>
    <property type="match status" value="1"/>
</dbReference>
<dbReference type="InterPro" id="IPR023198">
    <property type="entry name" value="PGP-like_dom2"/>
</dbReference>
<dbReference type="Proteomes" id="UP000245768">
    <property type="component" value="Unassembled WGS sequence"/>
</dbReference>
<dbReference type="SFLD" id="SFLDG01129">
    <property type="entry name" value="C1.5:_HAD__Beta-PGM__Phosphata"/>
    <property type="match status" value="1"/>
</dbReference>
<evidence type="ECO:0000313" key="1">
    <source>
        <dbReference type="EMBL" id="PWN88490.1"/>
    </source>
</evidence>
<dbReference type="PANTHER" id="PTHR18901">
    <property type="entry name" value="2-DEOXYGLUCOSE-6-PHOSPHATE PHOSPHATASE 2"/>
    <property type="match status" value="1"/>
</dbReference>
<dbReference type="AlphaFoldDB" id="A0A316YG21"/>
<dbReference type="PANTHER" id="PTHR18901:SF38">
    <property type="entry name" value="PSEUDOURIDINE-5'-PHOSPHATASE"/>
    <property type="match status" value="1"/>
</dbReference>
<dbReference type="STRING" id="215250.A0A316YG21"/>
<protein>
    <submittedName>
        <fullName evidence="1">HAD-like protein</fullName>
    </submittedName>
</protein>
<dbReference type="Gene3D" id="3.40.50.1000">
    <property type="entry name" value="HAD superfamily/HAD-like"/>
    <property type="match status" value="1"/>
</dbReference>
<organism evidence="1 2">
    <name type="scientific">Acaromyces ingoldii</name>
    <dbReference type="NCBI Taxonomy" id="215250"/>
    <lineage>
        <taxon>Eukaryota</taxon>
        <taxon>Fungi</taxon>
        <taxon>Dikarya</taxon>
        <taxon>Basidiomycota</taxon>
        <taxon>Ustilaginomycotina</taxon>
        <taxon>Exobasidiomycetes</taxon>
        <taxon>Exobasidiales</taxon>
        <taxon>Cryptobasidiaceae</taxon>
        <taxon>Acaromyces</taxon>
    </lineage>
</organism>
<dbReference type="GO" id="GO:0016791">
    <property type="term" value="F:phosphatase activity"/>
    <property type="evidence" value="ECO:0007669"/>
    <property type="project" value="TreeGrafter"/>
</dbReference>
<dbReference type="FunFam" id="1.10.150.240:FF:000001">
    <property type="entry name" value="Haloacid dehalogenase-like hydrolase domain"/>
    <property type="match status" value="1"/>
</dbReference>
<gene>
    <name evidence="1" type="ORF">FA10DRAFT_244044</name>
</gene>
<dbReference type="InterPro" id="IPR036412">
    <property type="entry name" value="HAD-like_sf"/>
</dbReference>
<dbReference type="FunCoup" id="A0A316YG21">
    <property type="interactions" value="25"/>
</dbReference>
<dbReference type="EMBL" id="KZ819638">
    <property type="protein sequence ID" value="PWN88490.1"/>
    <property type="molecule type" value="Genomic_DNA"/>
</dbReference>
<accession>A0A316YG21</accession>
<dbReference type="SFLD" id="SFLDS00003">
    <property type="entry name" value="Haloacid_Dehalogenase"/>
    <property type="match status" value="1"/>
</dbReference>
<dbReference type="Gene3D" id="1.10.150.240">
    <property type="entry name" value="Putative phosphatase, domain 2"/>
    <property type="match status" value="1"/>
</dbReference>
<dbReference type="Pfam" id="PF00702">
    <property type="entry name" value="Hydrolase"/>
    <property type="match status" value="1"/>
</dbReference>
<reference evidence="1 2" key="1">
    <citation type="journal article" date="2018" name="Mol. Biol. Evol.">
        <title>Broad Genomic Sampling Reveals a Smut Pathogenic Ancestry of the Fungal Clade Ustilaginomycotina.</title>
        <authorList>
            <person name="Kijpornyongpan T."/>
            <person name="Mondo S.J."/>
            <person name="Barry K."/>
            <person name="Sandor L."/>
            <person name="Lee J."/>
            <person name="Lipzen A."/>
            <person name="Pangilinan J."/>
            <person name="LaButti K."/>
            <person name="Hainaut M."/>
            <person name="Henrissat B."/>
            <person name="Grigoriev I.V."/>
            <person name="Spatafora J.W."/>
            <person name="Aime M.C."/>
        </authorList>
    </citation>
    <scope>NUCLEOTIDE SEQUENCE [LARGE SCALE GENOMIC DNA]</scope>
    <source>
        <strain evidence="1 2">MCA 4198</strain>
    </source>
</reference>
<dbReference type="OrthoDB" id="40579at2759"/>
<proteinExistence type="predicted"/>
<keyword evidence="2" id="KW-1185">Reference proteome</keyword>